<dbReference type="InterPro" id="IPR007867">
    <property type="entry name" value="GMC_OxRtase_C"/>
</dbReference>
<dbReference type="GO" id="GO:0050660">
    <property type="term" value="F:flavin adenine dinucleotide binding"/>
    <property type="evidence" value="ECO:0007669"/>
    <property type="project" value="InterPro"/>
</dbReference>
<comment type="caution">
    <text evidence="6">The sequence shown here is derived from an EMBL/GenBank/DDBJ whole genome shotgun (WGS) entry which is preliminary data.</text>
</comment>
<dbReference type="EMBL" id="JARKIB010000330">
    <property type="protein sequence ID" value="KAJ7714137.1"/>
    <property type="molecule type" value="Genomic_DNA"/>
</dbReference>
<feature type="binding site" evidence="3">
    <location>
        <position position="232"/>
    </location>
    <ligand>
        <name>FAD</name>
        <dbReference type="ChEBI" id="CHEBI:57692"/>
    </ligand>
</feature>
<dbReference type="InterPro" id="IPR000172">
    <property type="entry name" value="GMC_OxRdtase_N"/>
</dbReference>
<dbReference type="InterPro" id="IPR036188">
    <property type="entry name" value="FAD/NAD-bd_sf"/>
</dbReference>
<sequence>MNSPAPEYDIIFAGGGTAACVAAGRLASADPSLRILIVENGPSTKDNVTHVQPGRWVANLTNPRSETFTRHSADSSAKLNGRAPGATNAKCVGGAGSVNGMMYNRAPASDYDDWMRLGNPGWGSADLIPLAKKLETYQAGVVDFTHGTSGPIKVSYGGYETKTAVDFLSAAAAFPRGRSFTEDMNDFHTCDVYGRLPRYIDAETGRRSDTAHHYVYSQAHNPNLHIMDHARVNRVLFDAENRAVGIEYQTGGASSAMLAVHALRLVVVSAGAYCSPAILERSGIGAREILEQHGISVVCDLPGVGQNYKDHPSGAPTYLASEDVVTLSALAEDADGVFEAQWQRDGKGLLATNALEAGIKLRPNEKDLEQLTAAFAGHWKSFFADAIDKPTVCIFSFAGHFFARPGAYGVAYFMTYPLATGSAHITSKDPFSPLAIDVALLNHDEDLLVLRWSYKWSRELARRMDSFRGECAAGHPKFAEDSQAKCGEANGPVEFSAPEIQYSAADDEAIDEFHRATGQSFKFGGPRIQTDDNIGAVETVWHALGTCAMRPREEFGVVDARLNVYGVTNLKVVDMSIAPLNVGANTYHTAILIGEKAAMLIGQELGISGV</sequence>
<comment type="cofactor">
    <cofactor evidence="1 3">
        <name>FAD</name>
        <dbReference type="ChEBI" id="CHEBI:57692"/>
    </cofactor>
</comment>
<evidence type="ECO:0000256" key="3">
    <source>
        <dbReference type="PIRSR" id="PIRSR000137-2"/>
    </source>
</evidence>
<reference evidence="6" key="1">
    <citation type="submission" date="2023-03" db="EMBL/GenBank/DDBJ databases">
        <title>Massive genome expansion in bonnet fungi (Mycena s.s.) driven by repeated elements and novel gene families across ecological guilds.</title>
        <authorList>
            <consortium name="Lawrence Berkeley National Laboratory"/>
            <person name="Harder C.B."/>
            <person name="Miyauchi S."/>
            <person name="Viragh M."/>
            <person name="Kuo A."/>
            <person name="Thoen E."/>
            <person name="Andreopoulos B."/>
            <person name="Lu D."/>
            <person name="Skrede I."/>
            <person name="Drula E."/>
            <person name="Henrissat B."/>
            <person name="Morin E."/>
            <person name="Kohler A."/>
            <person name="Barry K."/>
            <person name="LaButti K."/>
            <person name="Morin E."/>
            <person name="Salamov A."/>
            <person name="Lipzen A."/>
            <person name="Mereny Z."/>
            <person name="Hegedus B."/>
            <person name="Baldrian P."/>
            <person name="Stursova M."/>
            <person name="Weitz H."/>
            <person name="Taylor A."/>
            <person name="Grigoriev I.V."/>
            <person name="Nagy L.G."/>
            <person name="Martin F."/>
            <person name="Kauserud H."/>
        </authorList>
    </citation>
    <scope>NUCLEOTIDE SEQUENCE</scope>
    <source>
        <strain evidence="6">CBHHK182m</strain>
    </source>
</reference>
<accession>A0AAD7HLQ2</accession>
<dbReference type="Pfam" id="PF05199">
    <property type="entry name" value="GMC_oxred_C"/>
    <property type="match status" value="1"/>
</dbReference>
<dbReference type="SUPFAM" id="SSF51905">
    <property type="entry name" value="FAD/NAD(P)-binding domain"/>
    <property type="match status" value="1"/>
</dbReference>
<evidence type="ECO:0000313" key="7">
    <source>
        <dbReference type="Proteomes" id="UP001215598"/>
    </source>
</evidence>
<dbReference type="PANTHER" id="PTHR11552">
    <property type="entry name" value="GLUCOSE-METHANOL-CHOLINE GMC OXIDOREDUCTASE"/>
    <property type="match status" value="1"/>
</dbReference>
<keyword evidence="3" id="KW-0285">Flavoprotein</keyword>
<feature type="binding site" evidence="3">
    <location>
        <begin position="541"/>
        <end position="542"/>
    </location>
    <ligand>
        <name>FAD</name>
        <dbReference type="ChEBI" id="CHEBI:57692"/>
    </ligand>
</feature>
<keyword evidence="3" id="KW-0274">FAD</keyword>
<feature type="domain" description="Glucose-methanol-choline oxidoreductase N-terminal" evidence="4">
    <location>
        <begin position="271"/>
        <end position="285"/>
    </location>
</feature>
<dbReference type="Proteomes" id="UP001215598">
    <property type="component" value="Unassembled WGS sequence"/>
</dbReference>
<evidence type="ECO:0000256" key="2">
    <source>
        <dbReference type="ARBA" id="ARBA00010790"/>
    </source>
</evidence>
<name>A0AAD7HLQ2_9AGAR</name>
<evidence type="ECO:0000256" key="1">
    <source>
        <dbReference type="ARBA" id="ARBA00001974"/>
    </source>
</evidence>
<dbReference type="PROSITE" id="PS00624">
    <property type="entry name" value="GMC_OXRED_2"/>
    <property type="match status" value="1"/>
</dbReference>
<dbReference type="EMBL" id="JARKIB010000216">
    <property type="protein sequence ID" value="KAJ7722809.1"/>
    <property type="molecule type" value="Genomic_DNA"/>
</dbReference>
<organism evidence="6 7">
    <name type="scientific">Mycena metata</name>
    <dbReference type="NCBI Taxonomy" id="1033252"/>
    <lineage>
        <taxon>Eukaryota</taxon>
        <taxon>Fungi</taxon>
        <taxon>Dikarya</taxon>
        <taxon>Basidiomycota</taxon>
        <taxon>Agaricomycotina</taxon>
        <taxon>Agaricomycetes</taxon>
        <taxon>Agaricomycetidae</taxon>
        <taxon>Agaricales</taxon>
        <taxon>Marasmiineae</taxon>
        <taxon>Mycenaceae</taxon>
        <taxon>Mycena</taxon>
    </lineage>
</organism>
<dbReference type="Pfam" id="PF00732">
    <property type="entry name" value="GMC_oxred_N"/>
    <property type="match status" value="1"/>
</dbReference>
<dbReference type="SUPFAM" id="SSF54373">
    <property type="entry name" value="FAD-linked reductases, C-terminal domain"/>
    <property type="match status" value="1"/>
</dbReference>
<dbReference type="PANTHER" id="PTHR11552:SF78">
    <property type="entry name" value="GLUCOSE-METHANOL-CHOLINE OXIDOREDUCTASE N-TERMINAL DOMAIN-CONTAINING PROTEIN"/>
    <property type="match status" value="1"/>
</dbReference>
<gene>
    <name evidence="6" type="ORF">B0H16DRAFT_1431236</name>
    <name evidence="5" type="ORF">B0H16DRAFT_530284</name>
</gene>
<keyword evidence="7" id="KW-1185">Reference proteome</keyword>
<evidence type="ECO:0000259" key="4">
    <source>
        <dbReference type="PROSITE" id="PS00624"/>
    </source>
</evidence>
<evidence type="ECO:0000313" key="6">
    <source>
        <dbReference type="EMBL" id="KAJ7722809.1"/>
    </source>
</evidence>
<dbReference type="Gene3D" id="3.50.50.60">
    <property type="entry name" value="FAD/NAD(P)-binding domain"/>
    <property type="match status" value="1"/>
</dbReference>
<dbReference type="InterPro" id="IPR012132">
    <property type="entry name" value="GMC_OxRdtase"/>
</dbReference>
<comment type="similarity">
    <text evidence="2">Belongs to the GMC oxidoreductase family.</text>
</comment>
<evidence type="ECO:0000313" key="5">
    <source>
        <dbReference type="EMBL" id="KAJ7714137.1"/>
    </source>
</evidence>
<protein>
    <submittedName>
        <fullName evidence="6">GMC oxidoreductase-domain-containing protein</fullName>
    </submittedName>
</protein>
<proteinExistence type="inferred from homology"/>
<dbReference type="PIRSF" id="PIRSF000137">
    <property type="entry name" value="Alcohol_oxidase"/>
    <property type="match status" value="1"/>
</dbReference>
<dbReference type="AlphaFoldDB" id="A0AAD7HLQ2"/>
<dbReference type="GO" id="GO:0016614">
    <property type="term" value="F:oxidoreductase activity, acting on CH-OH group of donors"/>
    <property type="evidence" value="ECO:0007669"/>
    <property type="project" value="InterPro"/>
</dbReference>
<dbReference type="Gene3D" id="3.30.560.10">
    <property type="entry name" value="Glucose Oxidase, domain 3"/>
    <property type="match status" value="1"/>
</dbReference>